<dbReference type="Gene3D" id="3.40.50.2300">
    <property type="match status" value="1"/>
</dbReference>
<evidence type="ECO:0000313" key="5">
    <source>
        <dbReference type="Proteomes" id="UP000049495"/>
    </source>
</evidence>
<dbReference type="OrthoDB" id="5813333at2"/>
<reference evidence="5" key="2">
    <citation type="submission" date="2014-06" db="EMBL/GenBank/DDBJ databases">
        <authorList>
            <person name="Le Roux Frederique"/>
        </authorList>
    </citation>
    <scope>NUCLEOTIDE SEQUENCE [LARGE SCALE GENOMIC DNA]</scope>
    <source>
        <strain evidence="5">J5-5</strain>
    </source>
</reference>
<evidence type="ECO:0000313" key="3">
    <source>
        <dbReference type="EMBL" id="CDT41776.1"/>
    </source>
</evidence>
<protein>
    <submittedName>
        <fullName evidence="2">Flp pilus assembly protein</fullName>
    </submittedName>
</protein>
<dbReference type="RefSeq" id="WP_048658131.1">
    <property type="nucleotide sequence ID" value="NZ_AP025476.1"/>
</dbReference>
<sequence length="406" mass="45442">MGEAIKITPNENDKDMTRLRTNLKVWLVYSTDAFHLHMTQELKKCRNVHVTSFSLAAMSEEYLKSADVPELIFVEAHGNWAQKMVELQGYDLSLEDKDLSLVVLGDESDNGSLKIALRLGASDFLSHNVTLSDLLPLLKKTASEKLENSSYGEFILFLNTKGGMGATTLALNTAIEMATQHPNEVLLLDIDLQFGVIPDYLNITPTYSVSDAINSSNDLDEMSLGSLVNKHESGLHVLSFKHENNADDFEQAQKIGRLLPILRRFYPYVIIDLSRGLDHVFASAISPATKVLLVLQQSLVSVKNTSRLIKSLKFEYGLQSDSIEVILNRYEKRHSIKLKDVEQAVGNHNIHLMPNDFKVALESANLGQPLVQSRKKSSITRSIIDLSHVLSPPEQEEKGWLKKLFS</sequence>
<dbReference type="GO" id="GO:0009898">
    <property type="term" value="C:cytoplasmic side of plasma membrane"/>
    <property type="evidence" value="ECO:0007669"/>
    <property type="project" value="TreeGrafter"/>
</dbReference>
<organism evidence="2 5">
    <name type="scientific">Vibrio crassostreae</name>
    <dbReference type="NCBI Taxonomy" id="246167"/>
    <lineage>
        <taxon>Bacteria</taxon>
        <taxon>Pseudomonadati</taxon>
        <taxon>Pseudomonadota</taxon>
        <taxon>Gammaproteobacteria</taxon>
        <taxon>Vibrionales</taxon>
        <taxon>Vibrionaceae</taxon>
        <taxon>Vibrio</taxon>
    </lineage>
</organism>
<dbReference type="Proteomes" id="UP000049495">
    <property type="component" value="Unassembled WGS sequence"/>
</dbReference>
<dbReference type="PANTHER" id="PTHR43384">
    <property type="entry name" value="SEPTUM SITE-DETERMINING PROTEIN MIND HOMOLOG, CHLOROPLASTIC-RELATED"/>
    <property type="match status" value="1"/>
</dbReference>
<dbReference type="InterPro" id="IPR050625">
    <property type="entry name" value="ParA/MinD_ATPase"/>
</dbReference>
<name>A0A0T7CVN9_9VIBR</name>
<accession>A0A0T7CVN9</accession>
<comment type="caution">
    <text evidence="2">The sequence shown here is derived from an EMBL/GenBank/DDBJ whole genome shotgun (WGS) entry which is preliminary data.</text>
</comment>
<evidence type="ECO:0000313" key="4">
    <source>
        <dbReference type="Proteomes" id="UP000049077"/>
    </source>
</evidence>
<dbReference type="AlphaFoldDB" id="A0A0T7CVN9"/>
<dbReference type="Proteomes" id="UP000049077">
    <property type="component" value="Unassembled WGS sequence"/>
</dbReference>
<dbReference type="GO" id="GO:0005524">
    <property type="term" value="F:ATP binding"/>
    <property type="evidence" value="ECO:0007669"/>
    <property type="project" value="TreeGrafter"/>
</dbReference>
<dbReference type="SUPFAM" id="SSF52540">
    <property type="entry name" value="P-loop containing nucleoside triphosphate hydrolases"/>
    <property type="match status" value="1"/>
</dbReference>
<evidence type="ECO:0000259" key="1">
    <source>
        <dbReference type="Pfam" id="PF13614"/>
    </source>
</evidence>
<dbReference type="GO" id="GO:0005829">
    <property type="term" value="C:cytosol"/>
    <property type="evidence" value="ECO:0007669"/>
    <property type="project" value="TreeGrafter"/>
</dbReference>
<dbReference type="Gene3D" id="3.40.50.300">
    <property type="entry name" value="P-loop containing nucleotide triphosphate hydrolases"/>
    <property type="match status" value="1"/>
</dbReference>
<dbReference type="GO" id="GO:0051782">
    <property type="term" value="P:negative regulation of cell division"/>
    <property type="evidence" value="ECO:0007669"/>
    <property type="project" value="TreeGrafter"/>
</dbReference>
<reference evidence="2 4" key="1">
    <citation type="submission" date="2014-06" db="EMBL/GenBank/DDBJ databases">
        <authorList>
            <person name="Le Roux F."/>
        </authorList>
    </citation>
    <scope>NUCLEOTIDE SEQUENCE</scope>
    <source>
        <strain evidence="3 4">J5-4</strain>
        <strain evidence="2">J5-5</strain>
    </source>
</reference>
<evidence type="ECO:0000313" key="2">
    <source>
        <dbReference type="EMBL" id="CDT36132.1"/>
    </source>
</evidence>
<dbReference type="InterPro" id="IPR025669">
    <property type="entry name" value="AAA_dom"/>
</dbReference>
<feature type="domain" description="AAA" evidence="1">
    <location>
        <begin position="154"/>
        <end position="313"/>
    </location>
</feature>
<dbReference type="InterPro" id="IPR027417">
    <property type="entry name" value="P-loop_NTPase"/>
</dbReference>
<proteinExistence type="predicted"/>
<dbReference type="Pfam" id="PF13614">
    <property type="entry name" value="AAA_31"/>
    <property type="match status" value="1"/>
</dbReference>
<dbReference type="PANTHER" id="PTHR43384:SF13">
    <property type="entry name" value="SLR0110 PROTEIN"/>
    <property type="match status" value="1"/>
</dbReference>
<dbReference type="GeneID" id="93900976"/>
<gene>
    <name evidence="3" type="ORF">VCR4J5_240098</name>
    <name evidence="2" type="ORF">VCR5J5_250158</name>
</gene>
<dbReference type="GO" id="GO:0016887">
    <property type="term" value="F:ATP hydrolysis activity"/>
    <property type="evidence" value="ECO:0007669"/>
    <property type="project" value="TreeGrafter"/>
</dbReference>
<keyword evidence="4" id="KW-1185">Reference proteome</keyword>
<dbReference type="EMBL" id="CCJV01000084">
    <property type="protein sequence ID" value="CDT36132.1"/>
    <property type="molecule type" value="Genomic_DNA"/>
</dbReference>
<dbReference type="EMBL" id="CCJX01000107">
    <property type="protein sequence ID" value="CDT41776.1"/>
    <property type="molecule type" value="Genomic_DNA"/>
</dbReference>